<sequence length="106" mass="12548">MEEEKMRNNLVTYILANSKCLKTVEISLIAAFNLKERQKELVTMPRISTLSRLLFPIQMEWEFNETTFSLYILSYTVYAITTQAVVYRLQFFCLINSKTLIQPTFY</sequence>
<name>A0A8T2GJV3_9BRAS</name>
<evidence type="ECO:0008006" key="3">
    <source>
        <dbReference type="Google" id="ProtNLM"/>
    </source>
</evidence>
<evidence type="ECO:0000313" key="1">
    <source>
        <dbReference type="EMBL" id="KAG7647638.1"/>
    </source>
</evidence>
<organism evidence="1 2">
    <name type="scientific">Arabidopsis thaliana x Arabidopsis arenosa</name>
    <dbReference type="NCBI Taxonomy" id="1240361"/>
    <lineage>
        <taxon>Eukaryota</taxon>
        <taxon>Viridiplantae</taxon>
        <taxon>Streptophyta</taxon>
        <taxon>Embryophyta</taxon>
        <taxon>Tracheophyta</taxon>
        <taxon>Spermatophyta</taxon>
        <taxon>Magnoliopsida</taxon>
        <taxon>eudicotyledons</taxon>
        <taxon>Gunneridae</taxon>
        <taxon>Pentapetalae</taxon>
        <taxon>rosids</taxon>
        <taxon>malvids</taxon>
        <taxon>Brassicales</taxon>
        <taxon>Brassicaceae</taxon>
        <taxon>Camelineae</taxon>
        <taxon>Arabidopsis</taxon>
    </lineage>
</organism>
<accession>A0A8T2GJV3</accession>
<dbReference type="EMBL" id="JAEFBK010000001">
    <property type="protein sequence ID" value="KAG7647638.1"/>
    <property type="molecule type" value="Genomic_DNA"/>
</dbReference>
<proteinExistence type="predicted"/>
<gene>
    <name evidence="1" type="ORF">ISN45_At01g026620</name>
</gene>
<reference evidence="1 2" key="1">
    <citation type="submission" date="2020-12" db="EMBL/GenBank/DDBJ databases">
        <title>Concerted genomic and epigenomic changes stabilize Arabidopsis allopolyploids.</title>
        <authorList>
            <person name="Chen Z."/>
        </authorList>
    </citation>
    <scope>NUCLEOTIDE SEQUENCE [LARGE SCALE GENOMIC DNA]</scope>
    <source>
        <strain evidence="1">Allo738</strain>
        <tissue evidence="1">Leaf</tissue>
    </source>
</reference>
<keyword evidence="2" id="KW-1185">Reference proteome</keyword>
<protein>
    <recommendedName>
        <fullName evidence="3">FBD domain-containing protein</fullName>
    </recommendedName>
</protein>
<comment type="caution">
    <text evidence="1">The sequence shown here is derived from an EMBL/GenBank/DDBJ whole genome shotgun (WGS) entry which is preliminary data.</text>
</comment>
<dbReference type="AlphaFoldDB" id="A0A8T2GJV3"/>
<dbReference type="Proteomes" id="UP000694240">
    <property type="component" value="Chromosome 1"/>
</dbReference>
<evidence type="ECO:0000313" key="2">
    <source>
        <dbReference type="Proteomes" id="UP000694240"/>
    </source>
</evidence>